<organism evidence="1 2">
    <name type="scientific">Pseudomonas reinekei</name>
    <dbReference type="NCBI Taxonomy" id="395598"/>
    <lineage>
        <taxon>Bacteria</taxon>
        <taxon>Pseudomonadati</taxon>
        <taxon>Pseudomonadota</taxon>
        <taxon>Gammaproteobacteria</taxon>
        <taxon>Pseudomonadales</taxon>
        <taxon>Pseudomonadaceae</taxon>
        <taxon>Pseudomonas</taxon>
    </lineage>
</organism>
<accession>A0A1H0V6Q0</accession>
<dbReference type="EMBL" id="LT629709">
    <property type="protein sequence ID" value="SDP74097.1"/>
    <property type="molecule type" value="Genomic_DNA"/>
</dbReference>
<dbReference type="Proteomes" id="UP000198549">
    <property type="component" value="Chromosome I"/>
</dbReference>
<gene>
    <name evidence="1" type="ORF">SAMN04490202_5904</name>
</gene>
<dbReference type="InterPro" id="IPR058702">
    <property type="entry name" value="MafI2-like"/>
</dbReference>
<proteinExistence type="predicted"/>
<dbReference type="AlphaFoldDB" id="A0A1H0V6Q0"/>
<reference evidence="1 2" key="1">
    <citation type="submission" date="2016-10" db="EMBL/GenBank/DDBJ databases">
        <authorList>
            <person name="de Groot N.N."/>
        </authorList>
    </citation>
    <scope>NUCLEOTIDE SEQUENCE [LARGE SCALE GENOMIC DNA]</scope>
    <source>
        <strain evidence="1 2">BS3776</strain>
    </source>
</reference>
<evidence type="ECO:0008006" key="3">
    <source>
        <dbReference type="Google" id="ProtNLM"/>
    </source>
</evidence>
<sequence>MVPILFQMRETEMLFATKLPDWLVACFRIALLGEIYPNIRAIAVGYHDSGFVLIRYYLDRQPSDSDFESLKVVATNLDALGGKEQAINKIDIQCVHAAGAKRDLEPISGFIYSRREHE</sequence>
<name>A0A1H0V6Q0_PSERE</name>
<evidence type="ECO:0000313" key="1">
    <source>
        <dbReference type="EMBL" id="SDP74097.1"/>
    </source>
</evidence>
<dbReference type="Pfam" id="PF26541">
    <property type="entry name" value="MafI2"/>
    <property type="match status" value="1"/>
</dbReference>
<protein>
    <recommendedName>
        <fullName evidence="3">Colicin</fullName>
    </recommendedName>
</protein>
<evidence type="ECO:0000313" key="2">
    <source>
        <dbReference type="Proteomes" id="UP000198549"/>
    </source>
</evidence>